<keyword evidence="14 18" id="KW-0830">Ubiquinone</keyword>
<keyword evidence="10 18" id="KW-1278">Translocase</keyword>
<dbReference type="GO" id="GO:0008137">
    <property type="term" value="F:NADH dehydrogenase (ubiquinone) activity"/>
    <property type="evidence" value="ECO:0007669"/>
    <property type="project" value="UniProtKB-EC"/>
</dbReference>
<feature type="transmembrane region" description="Helical" evidence="18">
    <location>
        <begin position="237"/>
        <end position="257"/>
    </location>
</feature>
<dbReference type="GO" id="GO:0006120">
    <property type="term" value="P:mitochondrial electron transport, NADH to ubiquinone"/>
    <property type="evidence" value="ECO:0007669"/>
    <property type="project" value="InterPro"/>
</dbReference>
<keyword evidence="8 18" id="KW-0812">Transmembrane</keyword>
<geneLocation type="mitochondrion" evidence="20"/>
<feature type="transmembrane region" description="Helical" evidence="18">
    <location>
        <begin position="269"/>
        <end position="293"/>
    </location>
</feature>
<protein>
    <recommendedName>
        <fullName evidence="5 18">NADH-ubiquinone oxidoreductase chain 2</fullName>
        <ecNumber evidence="4 18">7.1.1.2</ecNumber>
    </recommendedName>
</protein>
<evidence type="ECO:0000256" key="10">
    <source>
        <dbReference type="ARBA" id="ARBA00022967"/>
    </source>
</evidence>
<sequence>MFKIYKILFVNTLIIGTLISISSYSWFSMWMGLEINLLSMIPLMTDKNNIFSSESALKYFITQALASSTVLFSIIMMSNSNEFIPQNSENFLYMMMNSALLIKLGAAPFHSWFPEVMEGLNWMNCLIMLTWQKIAPMILIMYNMQMTLFFTTVIIASTIIGGLIGINQTSLRKIMAYSSINHIGWMIASMYSFSIWSSYFLIYCLISFNIVMMFKINNLFWMSQVSWILKQSKSFKIMFMLNFLSLGGIPPFIGFFPKWITINSMVSKNFYFLSVILIIFTLVTLFLYLRITFSAMTINSEETLIFKSKMNNFMINLINLVSLLGLSICTMLFNLF</sequence>
<gene>
    <name evidence="20" type="primary">nad2</name>
</gene>
<comment type="subcellular location">
    <subcellularLocation>
        <location evidence="2 18">Mitochondrion inner membrane</location>
        <topology evidence="2 18">Multi-pass membrane protein</topology>
    </subcellularLocation>
</comment>
<dbReference type="InterPro" id="IPR003917">
    <property type="entry name" value="NADH_UbQ_OxRdtase_chain2"/>
</dbReference>
<keyword evidence="16 18" id="KW-0472">Membrane</keyword>
<dbReference type="Pfam" id="PF00361">
    <property type="entry name" value="Proton_antipo_M"/>
    <property type="match status" value="1"/>
</dbReference>
<evidence type="ECO:0000259" key="19">
    <source>
        <dbReference type="Pfam" id="PF00361"/>
    </source>
</evidence>
<dbReference type="PANTHER" id="PTHR46552:SF1">
    <property type="entry name" value="NADH-UBIQUINONE OXIDOREDUCTASE CHAIN 2"/>
    <property type="match status" value="1"/>
</dbReference>
<comment type="similarity">
    <text evidence="3 18">Belongs to the complex I subunit 2 family.</text>
</comment>
<feature type="transmembrane region" description="Helical" evidence="18">
    <location>
        <begin position="313"/>
        <end position="333"/>
    </location>
</feature>
<accession>A0A346RJ44</accession>
<evidence type="ECO:0000256" key="7">
    <source>
        <dbReference type="ARBA" id="ARBA00022660"/>
    </source>
</evidence>
<reference evidence="20" key="1">
    <citation type="journal article" date="2018" name="J. ISSAAS">
        <title>The contribution of mitochondrial metagenomics to large-scale data mining and phylogenetic analysis of Coleoptera.</title>
        <authorList>
            <person name="Miller K."/>
            <person name="Linard B."/>
            <person name="Motyka M."/>
            <person name="Bocek M."/>
            <person name="Vogler A.P."/>
        </authorList>
    </citation>
    <scope>NUCLEOTIDE SEQUENCE</scope>
</reference>
<dbReference type="InterPro" id="IPR001750">
    <property type="entry name" value="ND/Mrp_TM"/>
</dbReference>
<proteinExistence type="inferred from homology"/>
<dbReference type="AlphaFoldDB" id="A0A346RJ44"/>
<dbReference type="GO" id="GO:0005743">
    <property type="term" value="C:mitochondrial inner membrane"/>
    <property type="evidence" value="ECO:0007669"/>
    <property type="project" value="UniProtKB-SubCell"/>
</dbReference>
<dbReference type="EC" id="7.1.1.2" evidence="4 18"/>
<feature type="transmembrane region" description="Helical" evidence="18">
    <location>
        <begin position="146"/>
        <end position="167"/>
    </location>
</feature>
<evidence type="ECO:0000256" key="17">
    <source>
        <dbReference type="ARBA" id="ARBA00049551"/>
    </source>
</evidence>
<evidence type="ECO:0000256" key="4">
    <source>
        <dbReference type="ARBA" id="ARBA00012944"/>
    </source>
</evidence>
<keyword evidence="15 18" id="KW-0496">Mitochondrion</keyword>
<dbReference type="EMBL" id="MG193470">
    <property type="protein sequence ID" value="AXS66091.1"/>
    <property type="molecule type" value="Genomic_DNA"/>
</dbReference>
<evidence type="ECO:0000256" key="9">
    <source>
        <dbReference type="ARBA" id="ARBA00022792"/>
    </source>
</evidence>
<keyword evidence="13 18" id="KW-0520">NAD</keyword>
<comment type="function">
    <text evidence="18">Core subunit of the mitochondrial membrane respiratory chain NADH dehydrogenase (Complex I) which catalyzes electron transfer from NADH through the respiratory chain, using ubiquinone as an electron acceptor. Essential for the catalytic activity and assembly of complex I.</text>
</comment>
<name>A0A346RJ44_9CUCU</name>
<dbReference type="PRINTS" id="PR01436">
    <property type="entry name" value="NADHDHGNASE2"/>
</dbReference>
<feature type="transmembrane region" description="Helical" evidence="18">
    <location>
        <begin position="174"/>
        <end position="193"/>
    </location>
</feature>
<evidence type="ECO:0000256" key="1">
    <source>
        <dbReference type="ARBA" id="ARBA00003257"/>
    </source>
</evidence>
<dbReference type="InterPro" id="IPR050175">
    <property type="entry name" value="Complex_I_Subunit_2"/>
</dbReference>
<dbReference type="PANTHER" id="PTHR46552">
    <property type="entry name" value="NADH-UBIQUINONE OXIDOREDUCTASE CHAIN 2"/>
    <property type="match status" value="1"/>
</dbReference>
<comment type="catalytic activity">
    <reaction evidence="17 18">
        <text>a ubiquinone + NADH + 5 H(+)(in) = a ubiquinol + NAD(+) + 4 H(+)(out)</text>
        <dbReference type="Rhea" id="RHEA:29091"/>
        <dbReference type="Rhea" id="RHEA-COMP:9565"/>
        <dbReference type="Rhea" id="RHEA-COMP:9566"/>
        <dbReference type="ChEBI" id="CHEBI:15378"/>
        <dbReference type="ChEBI" id="CHEBI:16389"/>
        <dbReference type="ChEBI" id="CHEBI:17976"/>
        <dbReference type="ChEBI" id="CHEBI:57540"/>
        <dbReference type="ChEBI" id="CHEBI:57945"/>
        <dbReference type="EC" id="7.1.1.2"/>
    </reaction>
</comment>
<evidence type="ECO:0000313" key="20">
    <source>
        <dbReference type="EMBL" id="AXS66091.1"/>
    </source>
</evidence>
<keyword evidence="7 18" id="KW-0679">Respiratory chain</keyword>
<evidence type="ECO:0000256" key="14">
    <source>
        <dbReference type="ARBA" id="ARBA00023075"/>
    </source>
</evidence>
<keyword evidence="6" id="KW-0813">Transport</keyword>
<keyword evidence="12 18" id="KW-1133">Transmembrane helix</keyword>
<feature type="transmembrane region" description="Helical" evidence="18">
    <location>
        <begin position="199"/>
        <end position="216"/>
    </location>
</feature>
<keyword evidence="9 18" id="KW-0999">Mitochondrion inner membrane</keyword>
<feature type="transmembrane region" description="Helical" evidence="18">
    <location>
        <begin position="7"/>
        <end position="27"/>
    </location>
</feature>
<comment type="function">
    <text evidence="1">Core subunit of the mitochondrial membrane respiratory chain NADH dehydrogenase (Complex I) that is believed to belong to the minimal assembly required for catalysis. Complex I functions in the transfer of electrons from NADH to the respiratory chain. The immediate electron acceptor for the enzyme is believed to be ubiquinone.</text>
</comment>
<evidence type="ECO:0000256" key="6">
    <source>
        <dbReference type="ARBA" id="ARBA00022448"/>
    </source>
</evidence>
<evidence type="ECO:0000256" key="15">
    <source>
        <dbReference type="ARBA" id="ARBA00023128"/>
    </source>
</evidence>
<evidence type="ECO:0000256" key="5">
    <source>
        <dbReference type="ARBA" id="ARBA00021008"/>
    </source>
</evidence>
<feature type="transmembrane region" description="Helical" evidence="18">
    <location>
        <begin position="91"/>
        <end position="113"/>
    </location>
</feature>
<evidence type="ECO:0000256" key="16">
    <source>
        <dbReference type="ARBA" id="ARBA00023136"/>
    </source>
</evidence>
<evidence type="ECO:0000256" key="2">
    <source>
        <dbReference type="ARBA" id="ARBA00004448"/>
    </source>
</evidence>
<evidence type="ECO:0000256" key="8">
    <source>
        <dbReference type="ARBA" id="ARBA00022692"/>
    </source>
</evidence>
<keyword evidence="11 18" id="KW-0249">Electron transport</keyword>
<feature type="transmembrane region" description="Helical" evidence="18">
    <location>
        <begin position="59"/>
        <end position="79"/>
    </location>
</feature>
<evidence type="ECO:0000256" key="13">
    <source>
        <dbReference type="ARBA" id="ARBA00023027"/>
    </source>
</evidence>
<evidence type="ECO:0000256" key="12">
    <source>
        <dbReference type="ARBA" id="ARBA00022989"/>
    </source>
</evidence>
<evidence type="ECO:0000256" key="11">
    <source>
        <dbReference type="ARBA" id="ARBA00022982"/>
    </source>
</evidence>
<organism evidence="20">
    <name type="scientific">Megacyllene sp. KM-2017</name>
    <dbReference type="NCBI Taxonomy" id="2219442"/>
    <lineage>
        <taxon>Eukaryota</taxon>
        <taxon>Metazoa</taxon>
        <taxon>Ecdysozoa</taxon>
        <taxon>Arthropoda</taxon>
        <taxon>Hexapoda</taxon>
        <taxon>Insecta</taxon>
        <taxon>Pterygota</taxon>
        <taxon>Neoptera</taxon>
        <taxon>Endopterygota</taxon>
        <taxon>Coleoptera</taxon>
        <taxon>Polyphaga</taxon>
        <taxon>Cucujiformia</taxon>
        <taxon>Chrysomeloidea</taxon>
        <taxon>Cerambycidae</taxon>
        <taxon>Cerambycinae</taxon>
        <taxon>Clytini</taxon>
        <taxon>Megacyllene</taxon>
    </lineage>
</organism>
<evidence type="ECO:0000256" key="18">
    <source>
        <dbReference type="RuleBase" id="RU003403"/>
    </source>
</evidence>
<evidence type="ECO:0000256" key="3">
    <source>
        <dbReference type="ARBA" id="ARBA00007012"/>
    </source>
</evidence>
<feature type="domain" description="NADH:quinone oxidoreductase/Mrp antiporter transmembrane" evidence="19">
    <location>
        <begin position="23"/>
        <end position="281"/>
    </location>
</feature>